<dbReference type="Pfam" id="PF00197">
    <property type="entry name" value="Kunitz_legume"/>
    <property type="match status" value="1"/>
</dbReference>
<feature type="chain" id="PRO_5043758062" evidence="1">
    <location>
        <begin position="18"/>
        <end position="208"/>
    </location>
</feature>
<evidence type="ECO:0000313" key="3">
    <source>
        <dbReference type="Proteomes" id="UP001140949"/>
    </source>
</evidence>
<protein>
    <submittedName>
        <fullName evidence="2">Alpha-amylase/subtilisin inhibitor</fullName>
    </submittedName>
</protein>
<dbReference type="GO" id="GO:0004866">
    <property type="term" value="F:endopeptidase inhibitor activity"/>
    <property type="evidence" value="ECO:0007669"/>
    <property type="project" value="InterPro"/>
</dbReference>
<keyword evidence="3" id="KW-1185">Reference proteome</keyword>
<dbReference type="InterPro" id="IPR011065">
    <property type="entry name" value="Kunitz_inhibitor_STI-like_sf"/>
</dbReference>
<reference evidence="2" key="2">
    <citation type="submission" date="2023-04" db="EMBL/GenBank/DDBJ databases">
        <authorList>
            <person name="Bruccoleri R.E."/>
            <person name="Oakeley E.J."/>
            <person name="Faust A.-M."/>
            <person name="Dessus-Babus S."/>
            <person name="Altorfer M."/>
            <person name="Burckhardt D."/>
            <person name="Oertli M."/>
            <person name="Naumann U."/>
            <person name="Petersen F."/>
            <person name="Wong J."/>
        </authorList>
    </citation>
    <scope>NUCLEOTIDE SEQUENCE</scope>
    <source>
        <strain evidence="2">GSM-AAB239-AS_SAM_17_03QT</strain>
        <tissue evidence="2">Leaf</tissue>
    </source>
</reference>
<dbReference type="SUPFAM" id="SSF50386">
    <property type="entry name" value="STI-like"/>
    <property type="match status" value="1"/>
</dbReference>
<sequence length="208" mass="22827">MKGFLLLLLLLPPLASAATNTSTSTIVRDVEGKPLRRGHEYYILPVIRGRGGGLTLSQRDETANTCPLYVTQESHETSNGLPLTFSPVHPRDKLVPLSTDFNVEFSAATICVQSTVWKLDIDVATGRRCVTTGGAKGDPGRHTVSNWFKIERYGSDSGNGKDYKLVFCPGVCNFCKVLCGDVGIFVEHGRRWLGFTDMPFPVMFKSAK</sequence>
<dbReference type="CDD" id="cd23375">
    <property type="entry name" value="beta-trefoil_STI_VvMLP-like"/>
    <property type="match status" value="1"/>
</dbReference>
<proteinExistence type="predicted"/>
<reference evidence="2" key="1">
    <citation type="journal article" date="2023" name="GigaByte">
        <title>Genome assembly of the bearded iris, Iris pallida Lam.</title>
        <authorList>
            <person name="Bruccoleri R.E."/>
            <person name="Oakeley E.J."/>
            <person name="Faust A.M.E."/>
            <person name="Altorfer M."/>
            <person name="Dessus-Babus S."/>
            <person name="Burckhardt D."/>
            <person name="Oertli M."/>
            <person name="Naumann U."/>
            <person name="Petersen F."/>
            <person name="Wong J."/>
        </authorList>
    </citation>
    <scope>NUCLEOTIDE SEQUENCE</scope>
    <source>
        <strain evidence="2">GSM-AAB239-AS_SAM_17_03QT</strain>
    </source>
</reference>
<dbReference type="EMBL" id="JANAVB010044216">
    <property type="protein sequence ID" value="KAJ6792019.1"/>
    <property type="molecule type" value="Genomic_DNA"/>
</dbReference>
<dbReference type="InterPro" id="IPR002160">
    <property type="entry name" value="Prot_inh_Kunz-lg"/>
</dbReference>
<dbReference type="PROSITE" id="PS00283">
    <property type="entry name" value="SOYBEAN_KUNITZ"/>
    <property type="match status" value="1"/>
</dbReference>
<comment type="caution">
    <text evidence="2">The sequence shown here is derived from an EMBL/GenBank/DDBJ whole genome shotgun (WGS) entry which is preliminary data.</text>
</comment>
<name>A0AAX6DJZ7_IRIPA</name>
<feature type="signal peptide" evidence="1">
    <location>
        <begin position="1"/>
        <end position="17"/>
    </location>
</feature>
<keyword evidence="1" id="KW-0732">Signal</keyword>
<dbReference type="PRINTS" id="PR00291">
    <property type="entry name" value="KUNITZINHBTR"/>
</dbReference>
<dbReference type="SMART" id="SM00452">
    <property type="entry name" value="STI"/>
    <property type="match status" value="1"/>
</dbReference>
<accession>A0AAX6DJZ7</accession>
<evidence type="ECO:0000256" key="1">
    <source>
        <dbReference type="SAM" id="SignalP"/>
    </source>
</evidence>
<evidence type="ECO:0000313" key="2">
    <source>
        <dbReference type="EMBL" id="KAJ6792019.1"/>
    </source>
</evidence>
<dbReference type="PANTHER" id="PTHR33107:SF5">
    <property type="entry name" value="KUNITZ TRYPSIN INHIBITOR 5"/>
    <property type="match status" value="1"/>
</dbReference>
<dbReference type="Proteomes" id="UP001140949">
    <property type="component" value="Unassembled WGS sequence"/>
</dbReference>
<dbReference type="Gene3D" id="2.80.10.50">
    <property type="match status" value="1"/>
</dbReference>
<organism evidence="2 3">
    <name type="scientific">Iris pallida</name>
    <name type="common">Sweet iris</name>
    <dbReference type="NCBI Taxonomy" id="29817"/>
    <lineage>
        <taxon>Eukaryota</taxon>
        <taxon>Viridiplantae</taxon>
        <taxon>Streptophyta</taxon>
        <taxon>Embryophyta</taxon>
        <taxon>Tracheophyta</taxon>
        <taxon>Spermatophyta</taxon>
        <taxon>Magnoliopsida</taxon>
        <taxon>Liliopsida</taxon>
        <taxon>Asparagales</taxon>
        <taxon>Iridaceae</taxon>
        <taxon>Iridoideae</taxon>
        <taxon>Irideae</taxon>
        <taxon>Iris</taxon>
    </lineage>
</organism>
<dbReference type="AlphaFoldDB" id="A0AAX6DJZ7"/>
<dbReference type="PANTHER" id="PTHR33107">
    <property type="entry name" value="KUNITZ TRYPSIN INHIBITOR 2"/>
    <property type="match status" value="1"/>
</dbReference>
<gene>
    <name evidence="2" type="ORF">M6B38_242720</name>
</gene>